<evidence type="ECO:0000313" key="2">
    <source>
        <dbReference type="Proteomes" id="UP001189624"/>
    </source>
</evidence>
<dbReference type="Gramene" id="rna-AYBTSS11_LOCUS105">
    <property type="protein sequence ID" value="CAJ1781749.1"/>
    <property type="gene ID" value="gene-AYBTSS11_LOCUS105"/>
</dbReference>
<gene>
    <name evidence="1" type="ORF">AYBTSS11_LOCUS105</name>
</gene>
<proteinExistence type="predicted"/>
<evidence type="ECO:0000313" key="1">
    <source>
        <dbReference type="EMBL" id="CAJ1781749.1"/>
    </source>
</evidence>
<name>A0AA86RKD5_9FABA</name>
<dbReference type="AlphaFoldDB" id="A0AA86RKD5"/>
<dbReference type="EMBL" id="OY731398">
    <property type="protein sequence ID" value="CAJ1781749.1"/>
    <property type="molecule type" value="Genomic_DNA"/>
</dbReference>
<accession>A0AA86RKD5</accession>
<keyword evidence="2" id="KW-1185">Reference proteome</keyword>
<dbReference type="Proteomes" id="UP001189624">
    <property type="component" value="Chromosome 1"/>
</dbReference>
<sequence>MSFDPFCRVRIEECGETRKEGVEARNEGYGVAAQVRMKVNGETVMEGVKTRIHGEIVMNDVKCEIVMNNFEGGVKRVMLKLDKRIMEHLAQ</sequence>
<reference evidence="1" key="1">
    <citation type="submission" date="2023-10" db="EMBL/GenBank/DDBJ databases">
        <authorList>
            <person name="Domelevo Entfellner J.-B."/>
        </authorList>
    </citation>
    <scope>NUCLEOTIDE SEQUENCE</scope>
</reference>
<protein>
    <submittedName>
        <fullName evidence="1">Uncharacterized protein</fullName>
    </submittedName>
</protein>
<organism evidence="1 2">
    <name type="scientific">Sphenostylis stenocarpa</name>
    <dbReference type="NCBI Taxonomy" id="92480"/>
    <lineage>
        <taxon>Eukaryota</taxon>
        <taxon>Viridiplantae</taxon>
        <taxon>Streptophyta</taxon>
        <taxon>Embryophyta</taxon>
        <taxon>Tracheophyta</taxon>
        <taxon>Spermatophyta</taxon>
        <taxon>Magnoliopsida</taxon>
        <taxon>eudicotyledons</taxon>
        <taxon>Gunneridae</taxon>
        <taxon>Pentapetalae</taxon>
        <taxon>rosids</taxon>
        <taxon>fabids</taxon>
        <taxon>Fabales</taxon>
        <taxon>Fabaceae</taxon>
        <taxon>Papilionoideae</taxon>
        <taxon>50 kb inversion clade</taxon>
        <taxon>NPAAA clade</taxon>
        <taxon>indigoferoid/millettioid clade</taxon>
        <taxon>Phaseoleae</taxon>
        <taxon>Sphenostylis</taxon>
    </lineage>
</organism>